<name>A0AAV4DVE4_9GAST</name>
<evidence type="ECO:0000313" key="2">
    <source>
        <dbReference type="EMBL" id="GFO48272.1"/>
    </source>
</evidence>
<protein>
    <recommendedName>
        <fullName evidence="4">Secreted protein</fullName>
    </recommendedName>
</protein>
<feature type="region of interest" description="Disordered" evidence="1">
    <location>
        <begin position="65"/>
        <end position="85"/>
    </location>
</feature>
<evidence type="ECO:0000256" key="1">
    <source>
        <dbReference type="SAM" id="MobiDB-lite"/>
    </source>
</evidence>
<proteinExistence type="predicted"/>
<dbReference type="AlphaFoldDB" id="A0AAV4DVE4"/>
<dbReference type="Proteomes" id="UP000735302">
    <property type="component" value="Unassembled WGS sequence"/>
</dbReference>
<reference evidence="2 3" key="1">
    <citation type="journal article" date="2021" name="Elife">
        <title>Chloroplast acquisition without the gene transfer in kleptoplastic sea slugs, Plakobranchus ocellatus.</title>
        <authorList>
            <person name="Maeda T."/>
            <person name="Takahashi S."/>
            <person name="Yoshida T."/>
            <person name="Shimamura S."/>
            <person name="Takaki Y."/>
            <person name="Nagai Y."/>
            <person name="Toyoda A."/>
            <person name="Suzuki Y."/>
            <person name="Arimoto A."/>
            <person name="Ishii H."/>
            <person name="Satoh N."/>
            <person name="Nishiyama T."/>
            <person name="Hasebe M."/>
            <person name="Maruyama T."/>
            <person name="Minagawa J."/>
            <person name="Obokata J."/>
            <person name="Shigenobu S."/>
        </authorList>
    </citation>
    <scope>NUCLEOTIDE SEQUENCE [LARGE SCALE GENOMIC DNA]</scope>
</reference>
<dbReference type="EMBL" id="BLXT01008384">
    <property type="protein sequence ID" value="GFO48272.1"/>
    <property type="molecule type" value="Genomic_DNA"/>
</dbReference>
<comment type="caution">
    <text evidence="2">The sequence shown here is derived from an EMBL/GenBank/DDBJ whole genome shotgun (WGS) entry which is preliminary data.</text>
</comment>
<feature type="compositionally biased region" description="Basic and acidic residues" evidence="1">
    <location>
        <begin position="76"/>
        <end position="85"/>
    </location>
</feature>
<gene>
    <name evidence="2" type="ORF">PoB_007477700</name>
</gene>
<keyword evidence="3" id="KW-1185">Reference proteome</keyword>
<accession>A0AAV4DVE4</accession>
<evidence type="ECO:0000313" key="3">
    <source>
        <dbReference type="Proteomes" id="UP000735302"/>
    </source>
</evidence>
<evidence type="ECO:0008006" key="4">
    <source>
        <dbReference type="Google" id="ProtNLM"/>
    </source>
</evidence>
<organism evidence="2 3">
    <name type="scientific">Plakobranchus ocellatus</name>
    <dbReference type="NCBI Taxonomy" id="259542"/>
    <lineage>
        <taxon>Eukaryota</taxon>
        <taxon>Metazoa</taxon>
        <taxon>Spiralia</taxon>
        <taxon>Lophotrochozoa</taxon>
        <taxon>Mollusca</taxon>
        <taxon>Gastropoda</taxon>
        <taxon>Heterobranchia</taxon>
        <taxon>Euthyneura</taxon>
        <taxon>Panpulmonata</taxon>
        <taxon>Sacoglossa</taxon>
        <taxon>Placobranchoidea</taxon>
        <taxon>Plakobranchidae</taxon>
        <taxon>Plakobranchus</taxon>
    </lineage>
</organism>
<sequence length="85" mass="9240">MLFITLKLVSSLGVGPLKMDRQACMTGFCGVYCSCCRALPHQASSNCTLSRRSWSTMSKYQAEAASETAMRGRGHKMTEGAKEPS</sequence>